<organism evidence="1 2">
    <name type="scientific">Salix suchowensis</name>
    <dbReference type="NCBI Taxonomy" id="1278906"/>
    <lineage>
        <taxon>Eukaryota</taxon>
        <taxon>Viridiplantae</taxon>
        <taxon>Streptophyta</taxon>
        <taxon>Embryophyta</taxon>
        <taxon>Tracheophyta</taxon>
        <taxon>Spermatophyta</taxon>
        <taxon>Magnoliopsida</taxon>
        <taxon>eudicotyledons</taxon>
        <taxon>Gunneridae</taxon>
        <taxon>Pentapetalae</taxon>
        <taxon>rosids</taxon>
        <taxon>fabids</taxon>
        <taxon>Malpighiales</taxon>
        <taxon>Salicaceae</taxon>
        <taxon>Saliceae</taxon>
        <taxon>Salix</taxon>
    </lineage>
</organism>
<reference evidence="1" key="1">
    <citation type="submission" date="2022-10" db="EMBL/GenBank/DDBJ databases">
        <authorList>
            <person name="Hyden B.L."/>
            <person name="Feng K."/>
            <person name="Yates T."/>
            <person name="Jawdy S."/>
            <person name="Smart L.B."/>
            <person name="Muchero W."/>
        </authorList>
    </citation>
    <scope>NUCLEOTIDE SEQUENCE</scope>
    <source>
        <tissue evidence="1">Shoot tip</tissue>
    </source>
</reference>
<name>A0ABQ8ZTJ0_9ROSI</name>
<proteinExistence type="predicted"/>
<protein>
    <recommendedName>
        <fullName evidence="3">MADS-box domain-containing protein</fullName>
    </recommendedName>
</protein>
<evidence type="ECO:0008006" key="3">
    <source>
        <dbReference type="Google" id="ProtNLM"/>
    </source>
</evidence>
<sequence>MLKKNPRKITSKSPSPNERWSFQEGYTLCGVDIAMIVNFSPAQEAFSSGHPNIGSIMDRFLTGNPSSSSPDAHQLIEMPELGADLEIDTASTTLHHFSNFGYAYGIC</sequence>
<dbReference type="InterPro" id="IPR036879">
    <property type="entry name" value="TF_MADSbox_sf"/>
</dbReference>
<dbReference type="Proteomes" id="UP001141253">
    <property type="component" value="Chromosome 10"/>
</dbReference>
<gene>
    <name evidence="1" type="ORF">OIU77_013340</name>
</gene>
<comment type="caution">
    <text evidence="1">The sequence shown here is derived from an EMBL/GenBank/DDBJ whole genome shotgun (WGS) entry which is preliminary data.</text>
</comment>
<dbReference type="EMBL" id="JAPFFI010000024">
    <property type="protein sequence ID" value="KAJ6311564.1"/>
    <property type="molecule type" value="Genomic_DNA"/>
</dbReference>
<accession>A0ABQ8ZTJ0</accession>
<dbReference type="Gene3D" id="3.40.1810.10">
    <property type="entry name" value="Transcription factor, MADS-box"/>
    <property type="match status" value="1"/>
</dbReference>
<evidence type="ECO:0000313" key="2">
    <source>
        <dbReference type="Proteomes" id="UP001141253"/>
    </source>
</evidence>
<reference evidence="1" key="2">
    <citation type="journal article" date="2023" name="Int. J. Mol. Sci.">
        <title>De Novo Assembly and Annotation of 11 Diverse Shrub Willow (Salix) Genomes Reveals Novel Gene Organization in Sex-Linked Regions.</title>
        <authorList>
            <person name="Hyden B."/>
            <person name="Feng K."/>
            <person name="Yates T.B."/>
            <person name="Jawdy S."/>
            <person name="Cereghino C."/>
            <person name="Smart L.B."/>
            <person name="Muchero W."/>
        </authorList>
    </citation>
    <scope>NUCLEOTIDE SEQUENCE</scope>
    <source>
        <tissue evidence="1">Shoot tip</tissue>
    </source>
</reference>
<keyword evidence="2" id="KW-1185">Reference proteome</keyword>
<evidence type="ECO:0000313" key="1">
    <source>
        <dbReference type="EMBL" id="KAJ6311564.1"/>
    </source>
</evidence>